<dbReference type="GO" id="GO:0016020">
    <property type="term" value="C:membrane"/>
    <property type="evidence" value="ECO:0007669"/>
    <property type="project" value="UniProtKB-SubCell"/>
</dbReference>
<dbReference type="PROSITE" id="PS50850">
    <property type="entry name" value="MFS"/>
    <property type="match status" value="1"/>
</dbReference>
<feature type="transmembrane region" description="Helical" evidence="6">
    <location>
        <begin position="103"/>
        <end position="122"/>
    </location>
</feature>
<feature type="transmembrane region" description="Helical" evidence="6">
    <location>
        <begin position="33"/>
        <end position="51"/>
    </location>
</feature>
<dbReference type="AlphaFoldDB" id="A0A5M6IY16"/>
<comment type="subcellular location">
    <subcellularLocation>
        <location evidence="1">Membrane</location>
        <topology evidence="1">Multi-pass membrane protein</topology>
    </subcellularLocation>
</comment>
<evidence type="ECO:0000256" key="6">
    <source>
        <dbReference type="SAM" id="Phobius"/>
    </source>
</evidence>
<keyword evidence="5 6" id="KW-0472">Membrane</keyword>
<comment type="caution">
    <text evidence="8">The sequence shown here is derived from an EMBL/GenBank/DDBJ whole genome shotgun (WGS) entry which is preliminary data.</text>
</comment>
<evidence type="ECO:0000256" key="3">
    <source>
        <dbReference type="ARBA" id="ARBA00022692"/>
    </source>
</evidence>
<feature type="transmembrane region" description="Helical" evidence="6">
    <location>
        <begin position="328"/>
        <end position="347"/>
    </location>
</feature>
<feature type="transmembrane region" description="Helical" evidence="6">
    <location>
        <begin position="262"/>
        <end position="286"/>
    </location>
</feature>
<evidence type="ECO:0000256" key="1">
    <source>
        <dbReference type="ARBA" id="ARBA00004141"/>
    </source>
</evidence>
<feature type="transmembrane region" description="Helical" evidence="6">
    <location>
        <begin position="163"/>
        <end position="184"/>
    </location>
</feature>
<accession>A0A5M6IY16</accession>
<organism evidence="8 9">
    <name type="scientific">Rhodovastum atsumiense</name>
    <dbReference type="NCBI Taxonomy" id="504468"/>
    <lineage>
        <taxon>Bacteria</taxon>
        <taxon>Pseudomonadati</taxon>
        <taxon>Pseudomonadota</taxon>
        <taxon>Alphaproteobacteria</taxon>
        <taxon>Acetobacterales</taxon>
        <taxon>Acetobacteraceae</taxon>
        <taxon>Rhodovastum</taxon>
    </lineage>
</organism>
<dbReference type="SUPFAM" id="SSF103473">
    <property type="entry name" value="MFS general substrate transporter"/>
    <property type="match status" value="1"/>
</dbReference>
<keyword evidence="4 6" id="KW-1133">Transmembrane helix</keyword>
<feature type="transmembrane region" description="Helical" evidence="6">
    <location>
        <begin position="298"/>
        <end position="316"/>
    </location>
</feature>
<keyword evidence="3 6" id="KW-0812">Transmembrane</keyword>
<dbReference type="CDD" id="cd17319">
    <property type="entry name" value="MFS_ExuT_GudP_like"/>
    <property type="match status" value="1"/>
</dbReference>
<dbReference type="InterPro" id="IPR011701">
    <property type="entry name" value="MFS"/>
</dbReference>
<evidence type="ECO:0000256" key="5">
    <source>
        <dbReference type="ARBA" id="ARBA00023136"/>
    </source>
</evidence>
<feature type="transmembrane region" description="Helical" evidence="6">
    <location>
        <begin position="71"/>
        <end position="91"/>
    </location>
</feature>
<feature type="transmembrane region" description="Helical" evidence="6">
    <location>
        <begin position="196"/>
        <end position="218"/>
    </location>
</feature>
<name>A0A5M6IY16_9PROT</name>
<feature type="transmembrane region" description="Helical" evidence="6">
    <location>
        <begin position="128"/>
        <end position="151"/>
    </location>
</feature>
<dbReference type="Proteomes" id="UP000325255">
    <property type="component" value="Unassembled WGS sequence"/>
</dbReference>
<dbReference type="RefSeq" id="WP_150040627.1">
    <property type="nucleotide sequence ID" value="NZ_OW485601.1"/>
</dbReference>
<dbReference type="GO" id="GO:0022857">
    <property type="term" value="F:transmembrane transporter activity"/>
    <property type="evidence" value="ECO:0007669"/>
    <property type="project" value="InterPro"/>
</dbReference>
<dbReference type="FunFam" id="1.20.1250.20:FF:000018">
    <property type="entry name" value="MFS transporter permease"/>
    <property type="match status" value="1"/>
</dbReference>
<dbReference type="PANTHER" id="PTHR43791:SF36">
    <property type="entry name" value="TRANSPORTER, PUTATIVE (AFU_ORTHOLOGUE AFUA_6G08340)-RELATED"/>
    <property type="match status" value="1"/>
</dbReference>
<evidence type="ECO:0000259" key="7">
    <source>
        <dbReference type="PROSITE" id="PS50850"/>
    </source>
</evidence>
<dbReference type="OrthoDB" id="9773957at2"/>
<dbReference type="InterPro" id="IPR036259">
    <property type="entry name" value="MFS_trans_sf"/>
</dbReference>
<proteinExistence type="predicted"/>
<feature type="domain" description="Major facilitator superfamily (MFS) profile" evidence="7">
    <location>
        <begin position="37"/>
        <end position="443"/>
    </location>
</feature>
<feature type="transmembrane region" description="Helical" evidence="6">
    <location>
        <begin position="353"/>
        <end position="375"/>
    </location>
</feature>
<gene>
    <name evidence="8" type="ORF">F1189_10140</name>
</gene>
<sequence>MQRQNILTPGAAAAATGAIAGPDDPHAALYRKVTWRLLPILFACYVIAYLDRVNIGYAQLHMRGDLGFTDQVYGLAAGLFFVTYFLCEIPSNIYLQRVGARKTLVRILLLWGAASCATMFVVGPLSFYAVRLVLGVFEAGLAPGVMFYLTLWYPNRRRAQVTAVFLSGSAVAGVIGAPVSGLILDGFQGVLGFKGWQWMFLLEGLPAILLSLCVLLVLSDRPHEANWLSAEEKAALSADIARDASRAGGGHGFGAALRDPRIYFWSAAWFTLVCGLYAITFWMPVMLQAAGVRSATEVGLWSIIPYGIGSVGMVLISRQSDRCDERRWHYAVNVVLGASCLLMASLAGTQLALVLALLAVATATLFAAMPIFYAIPMAYLPERAAAGGLALINCLGLTGGFFSPMLLGWVRTQTGSLTAGLWVMAGMMLAGVAILLLTTRKMVPSPVPVRA</sequence>
<dbReference type="Pfam" id="PF07690">
    <property type="entry name" value="MFS_1"/>
    <property type="match status" value="1"/>
</dbReference>
<dbReference type="EMBL" id="VWPK01000013">
    <property type="protein sequence ID" value="KAA5612255.1"/>
    <property type="molecule type" value="Genomic_DNA"/>
</dbReference>
<keyword evidence="2" id="KW-0813">Transport</keyword>
<keyword evidence="9" id="KW-1185">Reference proteome</keyword>
<reference evidence="8 9" key="1">
    <citation type="submission" date="2019-09" db="EMBL/GenBank/DDBJ databases">
        <title>Genome sequence of Rhodovastum atsumiense, a diverse member of the Acetobacteraceae family of non-sulfur purple photosynthetic bacteria.</title>
        <authorList>
            <person name="Meyer T."/>
            <person name="Kyndt J."/>
        </authorList>
    </citation>
    <scope>NUCLEOTIDE SEQUENCE [LARGE SCALE GENOMIC DNA]</scope>
    <source>
        <strain evidence="8 9">DSM 21279</strain>
    </source>
</reference>
<evidence type="ECO:0000256" key="4">
    <source>
        <dbReference type="ARBA" id="ARBA00022989"/>
    </source>
</evidence>
<evidence type="ECO:0000313" key="8">
    <source>
        <dbReference type="EMBL" id="KAA5612255.1"/>
    </source>
</evidence>
<dbReference type="PANTHER" id="PTHR43791">
    <property type="entry name" value="PERMEASE-RELATED"/>
    <property type="match status" value="1"/>
</dbReference>
<protein>
    <submittedName>
        <fullName evidence="8">MFS transporter</fullName>
    </submittedName>
</protein>
<evidence type="ECO:0000313" key="9">
    <source>
        <dbReference type="Proteomes" id="UP000325255"/>
    </source>
</evidence>
<feature type="transmembrane region" description="Helical" evidence="6">
    <location>
        <begin position="419"/>
        <end position="437"/>
    </location>
</feature>
<evidence type="ECO:0000256" key="2">
    <source>
        <dbReference type="ARBA" id="ARBA00022448"/>
    </source>
</evidence>
<feature type="transmembrane region" description="Helical" evidence="6">
    <location>
        <begin position="387"/>
        <end position="407"/>
    </location>
</feature>
<dbReference type="InterPro" id="IPR020846">
    <property type="entry name" value="MFS_dom"/>
</dbReference>
<dbReference type="Gene3D" id="1.20.1250.20">
    <property type="entry name" value="MFS general substrate transporter like domains"/>
    <property type="match status" value="2"/>
</dbReference>